<evidence type="ECO:0000256" key="3">
    <source>
        <dbReference type="ARBA" id="ARBA00022629"/>
    </source>
</evidence>
<dbReference type="InterPro" id="IPR043129">
    <property type="entry name" value="ATPase_NBD"/>
</dbReference>
<dbReference type="Pfam" id="PF00480">
    <property type="entry name" value="ROK"/>
    <property type="match status" value="1"/>
</dbReference>
<dbReference type="Gene3D" id="1.10.10.10">
    <property type="entry name" value="Winged helix-like DNA-binding domain superfamily/Winged helix DNA-binding domain"/>
    <property type="match status" value="1"/>
</dbReference>
<evidence type="ECO:0000256" key="1">
    <source>
        <dbReference type="ARBA" id="ARBA00002486"/>
    </source>
</evidence>
<evidence type="ECO:0000313" key="4">
    <source>
        <dbReference type="EMBL" id="TCT26480.1"/>
    </source>
</evidence>
<dbReference type="OrthoDB" id="9796533at2"/>
<keyword evidence="3" id="KW-0859">Xylose metabolism</keyword>
<dbReference type="GO" id="GO:0016301">
    <property type="term" value="F:kinase activity"/>
    <property type="evidence" value="ECO:0007669"/>
    <property type="project" value="UniProtKB-KW"/>
</dbReference>
<comment type="caution">
    <text evidence="4">The sequence shown here is derived from an EMBL/GenBank/DDBJ whole genome shotgun (WGS) entry which is preliminary data.</text>
</comment>
<dbReference type="Proteomes" id="UP000294650">
    <property type="component" value="Unassembled WGS sequence"/>
</dbReference>
<dbReference type="Pfam" id="PF13412">
    <property type="entry name" value="HTH_24"/>
    <property type="match status" value="1"/>
</dbReference>
<keyword evidence="4" id="KW-0808">Transferase</keyword>
<dbReference type="InterPro" id="IPR000600">
    <property type="entry name" value="ROK"/>
</dbReference>
<evidence type="ECO:0000256" key="2">
    <source>
        <dbReference type="ARBA" id="ARBA00006479"/>
    </source>
</evidence>
<dbReference type="Gene3D" id="3.30.420.40">
    <property type="match status" value="2"/>
</dbReference>
<dbReference type="SUPFAM" id="SSF46785">
    <property type="entry name" value="Winged helix' DNA-binding domain"/>
    <property type="match status" value="1"/>
</dbReference>
<dbReference type="AlphaFoldDB" id="A0A4R3NDC8"/>
<dbReference type="InterPro" id="IPR036390">
    <property type="entry name" value="WH_DNA-bd_sf"/>
</dbReference>
<dbReference type="EMBL" id="SMAN01000002">
    <property type="protein sequence ID" value="TCT26480.1"/>
    <property type="molecule type" value="Genomic_DNA"/>
</dbReference>
<keyword evidence="4" id="KW-0418">Kinase</keyword>
<proteinExistence type="inferred from homology"/>
<protein>
    <submittedName>
        <fullName evidence="4">Glucokinase</fullName>
    </submittedName>
</protein>
<sequence>MQKKNTEHIEMVLSCVKKEQITSRAEIAKKLSLSKPTVSKIVNQLIDEDWVFETGTGEASTSGGRKPVKLKFNPRKAFVIGVDIGGTKVAVGILDLVGNVCAYSEFPTQQYIANGFFEQMKYKIDAMIKENRIEKSKILGMGVGIPGITNVESGVVQDAPALGWKSFPVKEKLKEFFDIPIYIDNDVNINVLGEQWKGAGKGKSNLIYIAIGTGIGSGIMINGELYRGSNYSAGEMGYMVTDRQYANKYYPVYEGYGFLESVASGSSIGNSLTRKLGYKITADEAFSLYEQGNPAVKDVIEEAVDHLSIGIANYISLLDPEVVIVGGGVSGSFSLFEQTIKDAISHYTPQKCKVVKTTFGKEAGVIGAVALFLKEYGGIFKI</sequence>
<dbReference type="RefSeq" id="WP_132370834.1">
    <property type="nucleotide sequence ID" value="NZ_SMAN01000002.1"/>
</dbReference>
<dbReference type="GO" id="GO:0042732">
    <property type="term" value="P:D-xylose metabolic process"/>
    <property type="evidence" value="ECO:0007669"/>
    <property type="project" value="UniProtKB-KW"/>
</dbReference>
<keyword evidence="3" id="KW-0119">Carbohydrate metabolism</keyword>
<gene>
    <name evidence="4" type="ORF">EDD68_102182</name>
</gene>
<reference evidence="4 5" key="1">
    <citation type="submission" date="2019-03" db="EMBL/GenBank/DDBJ databases">
        <title>Genomic Encyclopedia of Type Strains, Phase IV (KMG-IV): sequencing the most valuable type-strain genomes for metagenomic binning, comparative biology and taxonomic classification.</title>
        <authorList>
            <person name="Goeker M."/>
        </authorList>
    </citation>
    <scope>NUCLEOTIDE SEQUENCE [LARGE SCALE GENOMIC DNA]</scope>
    <source>
        <strain evidence="4 5">DSM 25894</strain>
    </source>
</reference>
<dbReference type="PANTHER" id="PTHR18964:SF149">
    <property type="entry name" value="BIFUNCTIONAL UDP-N-ACETYLGLUCOSAMINE 2-EPIMERASE_N-ACETYLMANNOSAMINE KINASE"/>
    <property type="match status" value="1"/>
</dbReference>
<dbReference type="PANTHER" id="PTHR18964">
    <property type="entry name" value="ROK (REPRESSOR, ORF, KINASE) FAMILY"/>
    <property type="match status" value="1"/>
</dbReference>
<name>A0A4R3NDC8_9BACI</name>
<comment type="function">
    <text evidence="1">Transcriptional repressor of xylose-utilizing enzymes.</text>
</comment>
<comment type="similarity">
    <text evidence="2">Belongs to the ROK (NagC/XylR) family.</text>
</comment>
<accession>A0A4R3NDC8</accession>
<evidence type="ECO:0000313" key="5">
    <source>
        <dbReference type="Proteomes" id="UP000294650"/>
    </source>
</evidence>
<dbReference type="InterPro" id="IPR036388">
    <property type="entry name" value="WH-like_DNA-bd_sf"/>
</dbReference>
<dbReference type="SUPFAM" id="SSF53067">
    <property type="entry name" value="Actin-like ATPase domain"/>
    <property type="match status" value="1"/>
</dbReference>
<keyword evidence="5" id="KW-1185">Reference proteome</keyword>
<organism evidence="4 5">
    <name type="scientific">Melghiribacillus thermohalophilus</name>
    <dbReference type="NCBI Taxonomy" id="1324956"/>
    <lineage>
        <taxon>Bacteria</taxon>
        <taxon>Bacillati</taxon>
        <taxon>Bacillota</taxon>
        <taxon>Bacilli</taxon>
        <taxon>Bacillales</taxon>
        <taxon>Bacillaceae</taxon>
        <taxon>Melghiribacillus</taxon>
    </lineage>
</organism>